<proteinExistence type="predicted"/>
<evidence type="ECO:0000313" key="5">
    <source>
        <dbReference type="Proteomes" id="UP001642409"/>
    </source>
</evidence>
<sequence length="486" mass="56142">MHSSQLLKIQSSDDIIDVMTAIENAFKNANNYFLVLWDEIQVLYQDILEAKAGQPSEEQLLNQFLKGIFIVTNTPCQHIIAGSLSEVLISILNAVPVNGCGLLRCSHAIITSETDKDNQLKCVKKLMLRDQFTRTDQIYMLRITKQVLEFHSLQITCANIDQITKNICFESNSLVDQITAQFIDEAIKLVSQKNEIVKEWLNWAKSQSTSQINKHISDLIMGTQQYPGDILEKLCVKTLENQTPTYKLKDNSLKITICEIYKQIKITDESTMLAYSSIIIQDAGNLIAKIINEIQQSSIQNSKLKQINDFWYQSIIKVAHQCTSQQNNCNIKFQQDLYYNCEKLQQQYLIDKLALLLLEKYKSNQSQLSDNQRKQLNRNIQEIKMDITGKQHALDKFSLVNINDNEQYKSKSKEQWLNNGSNIVYMLKCLFSYNDYDFKLNIMKSLASIVSSHNILMQDFINDLYQRVLNVYNEIFTVTTNNTRIE</sequence>
<reference evidence="3 5" key="2">
    <citation type="submission" date="2024-07" db="EMBL/GenBank/DDBJ databases">
        <authorList>
            <person name="Akdeniz Z."/>
        </authorList>
    </citation>
    <scope>NUCLEOTIDE SEQUENCE [LARGE SCALE GENOMIC DNA]</scope>
</reference>
<dbReference type="Proteomes" id="UP001642409">
    <property type="component" value="Unassembled WGS sequence"/>
</dbReference>
<keyword evidence="5" id="KW-1185">Reference proteome</keyword>
<dbReference type="AlphaFoldDB" id="A0AA86R104"/>
<name>A0AA86R104_9EUKA</name>
<reference evidence="2" key="1">
    <citation type="submission" date="2023-06" db="EMBL/GenBank/DDBJ databases">
        <authorList>
            <person name="Kurt Z."/>
        </authorList>
    </citation>
    <scope>NUCLEOTIDE SEQUENCE</scope>
</reference>
<dbReference type="EMBL" id="CAXDID020000095">
    <property type="protein sequence ID" value="CAL6024254.1"/>
    <property type="molecule type" value="Genomic_DNA"/>
</dbReference>
<comment type="caution">
    <text evidence="2">The sequence shown here is derived from an EMBL/GenBank/DDBJ whole genome shotgun (WGS) entry which is preliminary data.</text>
</comment>
<evidence type="ECO:0000313" key="4">
    <source>
        <dbReference type="EMBL" id="CAL6024254.1"/>
    </source>
</evidence>
<gene>
    <name evidence="3" type="ORF">HINF_LOCUS29524</name>
    <name evidence="4" type="ORF">HINF_LOCUS29527</name>
    <name evidence="1" type="ORF">HINF_LOCUS52538</name>
    <name evidence="2" type="ORF">HINF_LOCUS52541</name>
</gene>
<protein>
    <submittedName>
        <fullName evidence="3">Hypothetical_protein</fullName>
    </submittedName>
</protein>
<dbReference type="EMBL" id="CATOUU010000983">
    <property type="protein sequence ID" value="CAI9964896.1"/>
    <property type="molecule type" value="Genomic_DNA"/>
</dbReference>
<accession>A0AA86R104</accession>
<evidence type="ECO:0000313" key="2">
    <source>
        <dbReference type="EMBL" id="CAI9964896.1"/>
    </source>
</evidence>
<organism evidence="2">
    <name type="scientific">Hexamita inflata</name>
    <dbReference type="NCBI Taxonomy" id="28002"/>
    <lineage>
        <taxon>Eukaryota</taxon>
        <taxon>Metamonada</taxon>
        <taxon>Diplomonadida</taxon>
        <taxon>Hexamitidae</taxon>
        <taxon>Hexamitinae</taxon>
        <taxon>Hexamita</taxon>
    </lineage>
</organism>
<dbReference type="EMBL" id="CAXDID020000095">
    <property type="protein sequence ID" value="CAL6024248.1"/>
    <property type="molecule type" value="Genomic_DNA"/>
</dbReference>
<evidence type="ECO:0000313" key="3">
    <source>
        <dbReference type="EMBL" id="CAL6024248.1"/>
    </source>
</evidence>
<dbReference type="EMBL" id="CATOUU010000983">
    <property type="protein sequence ID" value="CAI9964893.1"/>
    <property type="molecule type" value="Genomic_DNA"/>
</dbReference>
<evidence type="ECO:0000313" key="1">
    <source>
        <dbReference type="EMBL" id="CAI9964893.1"/>
    </source>
</evidence>